<reference evidence="2 3" key="1">
    <citation type="submission" date="2020-01" db="EMBL/GenBank/DDBJ databases">
        <title>Sphingomonas sp. C33 whole genome sequece.</title>
        <authorList>
            <person name="Park C."/>
        </authorList>
    </citation>
    <scope>NUCLEOTIDE SEQUENCE [LARGE SCALE GENOMIC DNA]</scope>
    <source>
        <strain evidence="2 3">C33</strain>
        <plasmid evidence="3">pc33</plasmid>
    </source>
</reference>
<dbReference type="InterPro" id="IPR006311">
    <property type="entry name" value="TAT_signal"/>
</dbReference>
<keyword evidence="2" id="KW-0614">Plasmid</keyword>
<protein>
    <submittedName>
        <fullName evidence="2">Uncharacterized protein</fullName>
    </submittedName>
</protein>
<geneLocation type="plasmid" evidence="3">
    <name>pc33</name>
</geneLocation>
<evidence type="ECO:0000313" key="3">
    <source>
        <dbReference type="Proteomes" id="UP000464468"/>
    </source>
</evidence>
<sequence>MAQTRRVVVSGALAAAFGLAARRGSIGHRAEASGSDDRDEKVSTSSAGGHRAGVLFSIPTGDFSRLSPAARAERDSIVATINANKWDPVIPREFGPGRSVVVSSVEEMTARIRALSAAYPNEWCRMQLASGTYGAWQLGSDYTHSGGQWGLEGGCVIEPAPGAVVKVAAIWRGQGSGLVFRGLDFVATNNAPDENATANLALEGIFNQGATGPSASRVVVERCRFGQTYSAKPEGAVRWIRALNADFCESLIVRDCEFSKIRRVCNFGGRGYFEFTGNDIGESGEFGFQVNVGWTNRSSPQLANPTASDLFIYIHRNLHRGGIDEARDIHFDFIQFIGGSEAVHEGWGSRTVIENNILICRQARVGQNILGQAVYPTTMFLIFSMGHDGGDGKNASMRGVVFNNLHAANGFFAQLGGPNTTYFIECNTSSCQPVRPRAVTNGDAGSNAITMFGAGEAVSVRGNIAGRVLSQGRTRLAEGQNQLIRTSVAGPSGGLPPEALLQGPFLRDPSQSSCWSLGEAVDLHVMPAQSLVDRAILVNTPKSGTAGARFRG</sequence>
<feature type="region of interest" description="Disordered" evidence="1">
    <location>
        <begin position="28"/>
        <end position="47"/>
    </location>
</feature>
<evidence type="ECO:0000313" key="2">
    <source>
        <dbReference type="EMBL" id="QHL92008.1"/>
    </source>
</evidence>
<feature type="compositionally biased region" description="Basic and acidic residues" evidence="1">
    <location>
        <begin position="28"/>
        <end position="42"/>
    </location>
</feature>
<organism evidence="2 3">
    <name type="scientific">Sphingomonas changnyeongensis</name>
    <dbReference type="NCBI Taxonomy" id="2698679"/>
    <lineage>
        <taxon>Bacteria</taxon>
        <taxon>Pseudomonadati</taxon>
        <taxon>Pseudomonadota</taxon>
        <taxon>Alphaproteobacteria</taxon>
        <taxon>Sphingomonadales</taxon>
        <taxon>Sphingomonadaceae</taxon>
        <taxon>Sphingomonas</taxon>
    </lineage>
</organism>
<gene>
    <name evidence="2" type="ORF">GVO57_14015</name>
</gene>
<dbReference type="EMBL" id="CP047896">
    <property type="protein sequence ID" value="QHL92008.1"/>
    <property type="molecule type" value="Genomic_DNA"/>
</dbReference>
<dbReference type="KEGG" id="schy:GVO57_14015"/>
<evidence type="ECO:0000256" key="1">
    <source>
        <dbReference type="SAM" id="MobiDB-lite"/>
    </source>
</evidence>
<dbReference type="RefSeq" id="WP_160594042.1">
    <property type="nucleotide sequence ID" value="NZ_CP047896.1"/>
</dbReference>
<dbReference type="Proteomes" id="UP000464468">
    <property type="component" value="Plasmid pC33"/>
</dbReference>
<dbReference type="AlphaFoldDB" id="A0A7Z2S6Y8"/>
<keyword evidence="3" id="KW-1185">Reference proteome</keyword>
<name>A0A7Z2S6Y8_9SPHN</name>
<proteinExistence type="predicted"/>
<accession>A0A7Z2S6Y8</accession>
<dbReference type="PROSITE" id="PS51318">
    <property type="entry name" value="TAT"/>
    <property type="match status" value="1"/>
</dbReference>